<dbReference type="RefSeq" id="WP_344152826.1">
    <property type="nucleotide sequence ID" value="NZ_BAAAQR010000007.1"/>
</dbReference>
<keyword evidence="4" id="KW-1185">Reference proteome</keyword>
<gene>
    <name evidence="3" type="ORF">GCM10009844_26650</name>
</gene>
<evidence type="ECO:0000313" key="3">
    <source>
        <dbReference type="EMBL" id="GAA2148333.1"/>
    </source>
</evidence>
<protein>
    <recommendedName>
        <fullName evidence="2">DUF4126 domain-containing protein</fullName>
    </recommendedName>
</protein>
<evidence type="ECO:0000313" key="4">
    <source>
        <dbReference type="Proteomes" id="UP001501771"/>
    </source>
</evidence>
<dbReference type="Pfam" id="PF13548">
    <property type="entry name" value="DUF4126"/>
    <property type="match status" value="1"/>
</dbReference>
<feature type="domain" description="DUF4126" evidence="2">
    <location>
        <begin position="4"/>
        <end position="172"/>
    </location>
</feature>
<evidence type="ECO:0000259" key="2">
    <source>
        <dbReference type="Pfam" id="PF13548"/>
    </source>
</evidence>
<comment type="caution">
    <text evidence="3">The sequence shown here is derived from an EMBL/GenBank/DDBJ whole genome shotgun (WGS) entry which is preliminary data.</text>
</comment>
<keyword evidence="1" id="KW-0472">Membrane</keyword>
<organism evidence="3 4">
    <name type="scientific">Nocardioides koreensis</name>
    <dbReference type="NCBI Taxonomy" id="433651"/>
    <lineage>
        <taxon>Bacteria</taxon>
        <taxon>Bacillati</taxon>
        <taxon>Actinomycetota</taxon>
        <taxon>Actinomycetes</taxon>
        <taxon>Propionibacteriales</taxon>
        <taxon>Nocardioidaceae</taxon>
        <taxon>Nocardioides</taxon>
    </lineage>
</organism>
<proteinExistence type="predicted"/>
<dbReference type="InterPro" id="IPR025196">
    <property type="entry name" value="DUF4126"/>
</dbReference>
<name>A0ABP5LJA4_9ACTN</name>
<keyword evidence="1" id="KW-1133">Transmembrane helix</keyword>
<reference evidence="4" key="1">
    <citation type="journal article" date="2019" name="Int. J. Syst. Evol. Microbiol.">
        <title>The Global Catalogue of Microorganisms (GCM) 10K type strain sequencing project: providing services to taxonomists for standard genome sequencing and annotation.</title>
        <authorList>
            <consortium name="The Broad Institute Genomics Platform"/>
            <consortium name="The Broad Institute Genome Sequencing Center for Infectious Disease"/>
            <person name="Wu L."/>
            <person name="Ma J."/>
        </authorList>
    </citation>
    <scope>NUCLEOTIDE SEQUENCE [LARGE SCALE GENOMIC DNA]</scope>
    <source>
        <strain evidence="4">JCM 16022</strain>
    </source>
</reference>
<accession>A0ABP5LJA4</accession>
<dbReference type="EMBL" id="BAAAQR010000007">
    <property type="protein sequence ID" value="GAA2148333.1"/>
    <property type="molecule type" value="Genomic_DNA"/>
</dbReference>
<evidence type="ECO:0000256" key="1">
    <source>
        <dbReference type="SAM" id="Phobius"/>
    </source>
</evidence>
<keyword evidence="1" id="KW-0812">Transmembrane</keyword>
<feature type="transmembrane region" description="Helical" evidence="1">
    <location>
        <begin position="42"/>
        <end position="60"/>
    </location>
</feature>
<sequence>MDSLALAFSSGWASGVNAYLVVLVLGIADRVGGFAEVPDVLGRWDVLAVAFVLYSFEFVADKVPYVDSTWDAVSTAIRPTTGAVVGVLIAGQADSLDGAVLGVVGGGTALLSHLAKAGGRLAINSSPEPVTNIAASIAEDVTVLTVVWFALEHPRGAAAVAGLLLAAGLVLLLLLARLVRRGWRRWKRREPPGRKPMATSGRPH</sequence>
<feature type="transmembrane region" description="Helical" evidence="1">
    <location>
        <begin position="157"/>
        <end position="179"/>
    </location>
</feature>
<dbReference type="Proteomes" id="UP001501771">
    <property type="component" value="Unassembled WGS sequence"/>
</dbReference>